<keyword evidence="1" id="KW-0812">Transmembrane</keyword>
<sequence>MQTMLFSLFPPHQTAQTLFSPVFLYLSLRLFSLFIIHTLPYMATALQEPNFIAITGIEKGPNLVPWEEVLMGFSGFVLAILQALEEMEEEGN</sequence>
<name>A0A2P2PR34_RHIMU</name>
<feature type="transmembrane region" description="Helical" evidence="1">
    <location>
        <begin position="21"/>
        <end position="43"/>
    </location>
</feature>
<keyword evidence="1" id="KW-1133">Transmembrane helix</keyword>
<evidence type="ECO:0000256" key="1">
    <source>
        <dbReference type="SAM" id="Phobius"/>
    </source>
</evidence>
<dbReference type="EMBL" id="GGEC01076704">
    <property type="protein sequence ID" value="MBX57188.1"/>
    <property type="molecule type" value="Transcribed_RNA"/>
</dbReference>
<dbReference type="AlphaFoldDB" id="A0A2P2PR34"/>
<evidence type="ECO:0000313" key="2">
    <source>
        <dbReference type="EMBL" id="MBX57188.1"/>
    </source>
</evidence>
<keyword evidence="1" id="KW-0472">Membrane</keyword>
<accession>A0A2P2PR34</accession>
<proteinExistence type="predicted"/>
<organism evidence="2">
    <name type="scientific">Rhizophora mucronata</name>
    <name type="common">Asiatic mangrove</name>
    <dbReference type="NCBI Taxonomy" id="61149"/>
    <lineage>
        <taxon>Eukaryota</taxon>
        <taxon>Viridiplantae</taxon>
        <taxon>Streptophyta</taxon>
        <taxon>Embryophyta</taxon>
        <taxon>Tracheophyta</taxon>
        <taxon>Spermatophyta</taxon>
        <taxon>Magnoliopsida</taxon>
        <taxon>eudicotyledons</taxon>
        <taxon>Gunneridae</taxon>
        <taxon>Pentapetalae</taxon>
        <taxon>rosids</taxon>
        <taxon>fabids</taxon>
        <taxon>Malpighiales</taxon>
        <taxon>Rhizophoraceae</taxon>
        <taxon>Rhizophora</taxon>
    </lineage>
</organism>
<protein>
    <submittedName>
        <fullName evidence="2">Uncharacterized protein</fullName>
    </submittedName>
</protein>
<reference evidence="2" key="1">
    <citation type="submission" date="2018-02" db="EMBL/GenBank/DDBJ databases">
        <title>Rhizophora mucronata_Transcriptome.</title>
        <authorList>
            <person name="Meera S.P."/>
            <person name="Sreeshan A."/>
            <person name="Augustine A."/>
        </authorList>
    </citation>
    <scope>NUCLEOTIDE SEQUENCE</scope>
    <source>
        <tissue evidence="2">Leaf</tissue>
    </source>
</reference>